<comment type="cofactor">
    <cofactor evidence="1">
        <name>FAD</name>
        <dbReference type="ChEBI" id="CHEBI:57692"/>
    </cofactor>
</comment>
<dbReference type="InterPro" id="IPR003439">
    <property type="entry name" value="ABC_transporter-like_ATP-bd"/>
</dbReference>
<evidence type="ECO:0000256" key="8">
    <source>
        <dbReference type="ARBA" id="ARBA00022840"/>
    </source>
</evidence>
<evidence type="ECO:0000313" key="18">
    <source>
        <dbReference type="EMBL" id="MFD1935698.1"/>
    </source>
</evidence>
<comment type="caution">
    <text evidence="18">The sequence shown here is derived from an EMBL/GenBank/DDBJ whole genome shotgun (WGS) entry which is preliminary data.</text>
</comment>
<dbReference type="Gene3D" id="3.40.50.80">
    <property type="entry name" value="Nucleotide-binding domain of ferredoxin-NADP reductase (FNR) module"/>
    <property type="match status" value="1"/>
</dbReference>
<dbReference type="Gene3D" id="3.40.50.300">
    <property type="entry name" value="P-loop containing nucleotide triphosphate hydrolases"/>
    <property type="match status" value="1"/>
</dbReference>
<accession>A0ABW4T2P0</accession>
<keyword evidence="3" id="KW-1003">Cell membrane</keyword>
<dbReference type="InterPro" id="IPR039421">
    <property type="entry name" value="Type_1_exporter"/>
</dbReference>
<keyword evidence="5 14" id="KW-0812">Transmembrane</keyword>
<evidence type="ECO:0000256" key="1">
    <source>
        <dbReference type="ARBA" id="ARBA00001974"/>
    </source>
</evidence>
<evidence type="ECO:0000313" key="19">
    <source>
        <dbReference type="Proteomes" id="UP001597368"/>
    </source>
</evidence>
<feature type="domain" description="FAD-binding FR-type" evidence="17">
    <location>
        <begin position="15"/>
        <end position="123"/>
    </location>
</feature>
<dbReference type="Pfam" id="PF00664">
    <property type="entry name" value="ABC_membrane"/>
    <property type="match status" value="1"/>
</dbReference>
<feature type="domain" description="ABC transporter" evidence="15">
    <location>
        <begin position="633"/>
        <end position="862"/>
    </location>
</feature>
<keyword evidence="10 14" id="KW-0472">Membrane</keyword>
<dbReference type="PROSITE" id="PS50929">
    <property type="entry name" value="ABC_TM1F"/>
    <property type="match status" value="1"/>
</dbReference>
<dbReference type="EMBL" id="JBHUFV010000046">
    <property type="protein sequence ID" value="MFD1935698.1"/>
    <property type="molecule type" value="Genomic_DNA"/>
</dbReference>
<dbReference type="InterPro" id="IPR003593">
    <property type="entry name" value="AAA+_ATPase"/>
</dbReference>
<evidence type="ECO:0000256" key="13">
    <source>
        <dbReference type="SAM" id="MobiDB-lite"/>
    </source>
</evidence>
<organism evidence="18 19">
    <name type="scientific">Nonomuraea mangrovi</name>
    <dbReference type="NCBI Taxonomy" id="2316207"/>
    <lineage>
        <taxon>Bacteria</taxon>
        <taxon>Bacillati</taxon>
        <taxon>Actinomycetota</taxon>
        <taxon>Actinomycetes</taxon>
        <taxon>Streptosporangiales</taxon>
        <taxon>Streptosporangiaceae</taxon>
        <taxon>Nonomuraea</taxon>
    </lineage>
</organism>
<feature type="transmembrane region" description="Helical" evidence="14">
    <location>
        <begin position="359"/>
        <end position="382"/>
    </location>
</feature>
<evidence type="ECO:0000256" key="2">
    <source>
        <dbReference type="ARBA" id="ARBA00004651"/>
    </source>
</evidence>
<evidence type="ECO:0000256" key="3">
    <source>
        <dbReference type="ARBA" id="ARBA00022475"/>
    </source>
</evidence>
<keyword evidence="6" id="KW-0547">Nucleotide-binding</keyword>
<name>A0ABW4T2P0_9ACTN</name>
<evidence type="ECO:0000259" key="16">
    <source>
        <dbReference type="PROSITE" id="PS50929"/>
    </source>
</evidence>
<reference evidence="19" key="1">
    <citation type="journal article" date="2019" name="Int. J. Syst. Evol. Microbiol.">
        <title>The Global Catalogue of Microorganisms (GCM) 10K type strain sequencing project: providing services to taxonomists for standard genome sequencing and annotation.</title>
        <authorList>
            <consortium name="The Broad Institute Genomics Platform"/>
            <consortium name="The Broad Institute Genome Sequencing Center for Infectious Disease"/>
            <person name="Wu L."/>
            <person name="Ma J."/>
        </authorList>
    </citation>
    <scope>NUCLEOTIDE SEQUENCE [LARGE SCALE GENOMIC DNA]</scope>
    <source>
        <strain evidence="19">ICMP 6774ER</strain>
    </source>
</reference>
<gene>
    <name evidence="18" type="ORF">ACFSKW_29930</name>
</gene>
<evidence type="ECO:0000256" key="9">
    <source>
        <dbReference type="ARBA" id="ARBA00022989"/>
    </source>
</evidence>
<dbReference type="SUPFAM" id="SSF63380">
    <property type="entry name" value="Riboflavin synthase domain-like"/>
    <property type="match status" value="1"/>
</dbReference>
<dbReference type="PROSITE" id="PS50893">
    <property type="entry name" value="ABC_TRANSPORTER_2"/>
    <property type="match status" value="1"/>
</dbReference>
<dbReference type="Proteomes" id="UP001597368">
    <property type="component" value="Unassembled WGS sequence"/>
</dbReference>
<dbReference type="InterPro" id="IPR017927">
    <property type="entry name" value="FAD-bd_FR_type"/>
</dbReference>
<keyword evidence="9 14" id="KW-1133">Transmembrane helix</keyword>
<comment type="subcellular location">
    <subcellularLocation>
        <location evidence="2">Cell membrane</location>
        <topology evidence="2">Multi-pass membrane protein</topology>
    </subcellularLocation>
</comment>
<dbReference type="InterPro" id="IPR027417">
    <property type="entry name" value="P-loop_NTPase"/>
</dbReference>
<protein>
    <recommendedName>
        <fullName evidence="12">Mycobactin import ATP-binding/permease protein IrtA</fullName>
    </recommendedName>
</protein>
<feature type="transmembrane region" description="Helical" evidence="14">
    <location>
        <begin position="432"/>
        <end position="451"/>
    </location>
</feature>
<keyword evidence="8 18" id="KW-0067">ATP-binding</keyword>
<dbReference type="SUPFAM" id="SSF52540">
    <property type="entry name" value="P-loop containing nucleoside triphosphate hydrolases"/>
    <property type="match status" value="1"/>
</dbReference>
<dbReference type="PROSITE" id="PS00211">
    <property type="entry name" value="ABC_TRANSPORTER_1"/>
    <property type="match status" value="1"/>
</dbReference>
<proteinExistence type="predicted"/>
<dbReference type="Gene3D" id="1.20.1560.10">
    <property type="entry name" value="ABC transporter type 1, transmembrane domain"/>
    <property type="match status" value="1"/>
</dbReference>
<dbReference type="SUPFAM" id="SSF90123">
    <property type="entry name" value="ABC transporter transmembrane region"/>
    <property type="match status" value="1"/>
</dbReference>
<feature type="transmembrane region" description="Helical" evidence="14">
    <location>
        <begin position="457"/>
        <end position="476"/>
    </location>
</feature>
<evidence type="ECO:0000259" key="15">
    <source>
        <dbReference type="PROSITE" id="PS50893"/>
    </source>
</evidence>
<evidence type="ECO:0000256" key="7">
    <source>
        <dbReference type="ARBA" id="ARBA00022827"/>
    </source>
</evidence>
<keyword evidence="4" id="KW-0285">Flavoprotein</keyword>
<dbReference type="GO" id="GO:0005524">
    <property type="term" value="F:ATP binding"/>
    <property type="evidence" value="ECO:0007669"/>
    <property type="project" value="UniProtKB-KW"/>
</dbReference>
<dbReference type="InterPro" id="IPR036640">
    <property type="entry name" value="ABC1_TM_sf"/>
</dbReference>
<dbReference type="InterPro" id="IPR007037">
    <property type="entry name" value="SIP_rossman_dom"/>
</dbReference>
<dbReference type="Pfam" id="PF08021">
    <property type="entry name" value="FAD_binding_9"/>
    <property type="match status" value="1"/>
</dbReference>
<dbReference type="RefSeq" id="WP_379575814.1">
    <property type="nucleotide sequence ID" value="NZ_JBHUFV010000046.1"/>
</dbReference>
<comment type="subunit">
    <text evidence="11">Forms a heterodimer with IrtB.</text>
</comment>
<dbReference type="PROSITE" id="PS51384">
    <property type="entry name" value="FAD_FR"/>
    <property type="match status" value="1"/>
</dbReference>
<sequence length="870" mass="93502">MARGYGGAVAKAFGAQDHTLTVVAVQDITPHFRRITFDAPTLFDGGPIEPAAWVRLWAPDPDRPGREHQRGYTLVDPDPGLRRVSLEFLLHEPAGPACAWAGRAGVGDTVEVTRWASTHFAAPYPAPEGYLLVGDAASLPGINAILTAVPDTTPVELLLERFHDEDGEIPITAHPRCTVTWLRTTGDPATLARAIGERDWSNWYAWVTGETAAAKQVRARLKELGFPRPDMHGRAYWTRGKAMGVDRERAVDQEPAEPREGAVNQEPSAPHEGAVDREPSAPRDGATDQPRGTRPGTSGRGRWRSRAGAHLLAPLRTRLLLAGLFQAVVSLLQLAPYVLLVELCRRLLAGGTRLAELGVLALILMGAGAALAGLLVVAMHVLDARFGHEVRVKVVDKLSRLPLGWFTAHSSGRIKQAVQDDAADLHYLVTHAVLDVVAALVTPLAVLAYLFSVSGRLAAALLIPLLVFFVLSARMVQASTSQLARFTAWEARVGSEAVAYLDGLAVVRAYDAGPAGGFRATLAERARFLEAWQRPLSSRKTLVDLVTRPLTSLLLIIVAGGLMLEGGLLSAADLLPFLLLGVTFGSRLLSAAYGMGSIREAQAAAQRIGLLLEEPELAEPDRPRSPQGERHTVRFENVGFSYDGRHAVLEGIDLELVPGTVTALVGPSGAGKSTLAALLARFHDPAEGRITLDGVELGELSLAELYRKVGFVFQDVSLVRGSVHDNIALARPEARREEVERAARAANIHDRITRLPDGYDTHARLSGGEAQRITIARALLADPSVLVLDEATAFADPESEHQVQQALSRLVAGRTVLVIAHRLHTIAGADAIVVIDGGRVVQRGTHPELLAVAGLYRELWQAAQSSEVTA</sequence>
<evidence type="ECO:0000259" key="17">
    <source>
        <dbReference type="PROSITE" id="PS51384"/>
    </source>
</evidence>
<evidence type="ECO:0000256" key="10">
    <source>
        <dbReference type="ARBA" id="ARBA00023136"/>
    </source>
</evidence>
<dbReference type="InterPro" id="IPR039261">
    <property type="entry name" value="FNR_nucleotide-bd"/>
</dbReference>
<evidence type="ECO:0000256" key="14">
    <source>
        <dbReference type="SAM" id="Phobius"/>
    </source>
</evidence>
<feature type="region of interest" description="Disordered" evidence="13">
    <location>
        <begin position="244"/>
        <end position="303"/>
    </location>
</feature>
<dbReference type="Pfam" id="PF04954">
    <property type="entry name" value="SIP"/>
    <property type="match status" value="1"/>
</dbReference>
<evidence type="ECO:0000256" key="6">
    <source>
        <dbReference type="ARBA" id="ARBA00022741"/>
    </source>
</evidence>
<feature type="transmembrane region" description="Helical" evidence="14">
    <location>
        <begin position="319"/>
        <end position="339"/>
    </location>
</feature>
<evidence type="ECO:0000256" key="12">
    <source>
        <dbReference type="ARBA" id="ARBA00023488"/>
    </source>
</evidence>
<keyword evidence="19" id="KW-1185">Reference proteome</keyword>
<dbReference type="InterPro" id="IPR013113">
    <property type="entry name" value="SIP_FAD-bd"/>
</dbReference>
<dbReference type="Gene3D" id="2.40.30.10">
    <property type="entry name" value="Translation factors"/>
    <property type="match status" value="1"/>
</dbReference>
<feature type="domain" description="ABC transmembrane type-1" evidence="16">
    <location>
        <begin position="320"/>
        <end position="600"/>
    </location>
</feature>
<dbReference type="InterPro" id="IPR017871">
    <property type="entry name" value="ABC_transporter-like_CS"/>
</dbReference>
<feature type="compositionally biased region" description="Basic and acidic residues" evidence="13">
    <location>
        <begin position="244"/>
        <end position="260"/>
    </location>
</feature>
<keyword evidence="7" id="KW-0274">FAD</keyword>
<dbReference type="CDD" id="cd06193">
    <property type="entry name" value="siderophore_interacting"/>
    <property type="match status" value="1"/>
</dbReference>
<dbReference type="PANTHER" id="PTHR24221">
    <property type="entry name" value="ATP-BINDING CASSETTE SUB-FAMILY B"/>
    <property type="match status" value="1"/>
</dbReference>
<dbReference type="InterPro" id="IPR017938">
    <property type="entry name" value="Riboflavin_synthase-like_b-brl"/>
</dbReference>
<evidence type="ECO:0000256" key="4">
    <source>
        <dbReference type="ARBA" id="ARBA00022630"/>
    </source>
</evidence>
<dbReference type="SMART" id="SM00382">
    <property type="entry name" value="AAA"/>
    <property type="match status" value="1"/>
</dbReference>
<evidence type="ECO:0000256" key="5">
    <source>
        <dbReference type="ARBA" id="ARBA00022692"/>
    </source>
</evidence>
<dbReference type="InterPro" id="IPR011527">
    <property type="entry name" value="ABC1_TM_dom"/>
</dbReference>
<dbReference type="PANTHER" id="PTHR24221:SF654">
    <property type="entry name" value="ATP-BINDING CASSETTE SUB-FAMILY B MEMBER 6"/>
    <property type="match status" value="1"/>
</dbReference>
<dbReference type="Pfam" id="PF00005">
    <property type="entry name" value="ABC_tran"/>
    <property type="match status" value="1"/>
</dbReference>
<evidence type="ECO:0000256" key="11">
    <source>
        <dbReference type="ARBA" id="ARBA00023467"/>
    </source>
</evidence>